<dbReference type="RefSeq" id="XP_052949626.1">
    <property type="nucleotide sequence ID" value="XM_053087911.1"/>
</dbReference>
<dbReference type="PROSITE" id="PS00036">
    <property type="entry name" value="BZIP_BASIC"/>
    <property type="match status" value="1"/>
</dbReference>
<name>A0AA38HI39_9TREE</name>
<feature type="compositionally biased region" description="Basic and acidic residues" evidence="1">
    <location>
        <begin position="300"/>
        <end position="314"/>
    </location>
</feature>
<gene>
    <name evidence="3" type="ORF">MKK02DRAFT_29816</name>
</gene>
<proteinExistence type="predicted"/>
<feature type="domain" description="BZIP" evidence="2">
    <location>
        <begin position="316"/>
        <end position="331"/>
    </location>
</feature>
<evidence type="ECO:0000259" key="2">
    <source>
        <dbReference type="PROSITE" id="PS00036"/>
    </source>
</evidence>
<comment type="caution">
    <text evidence="3">The sequence shown here is derived from an EMBL/GenBank/DDBJ whole genome shotgun (WGS) entry which is preliminary data.</text>
</comment>
<protein>
    <recommendedName>
        <fullName evidence="2">BZIP domain-containing protein</fullName>
    </recommendedName>
</protein>
<reference evidence="3" key="1">
    <citation type="journal article" date="2022" name="G3 (Bethesda)">
        <title>High quality genome of the basidiomycete yeast Dioszegia hungarica PDD-24b-2 isolated from cloud water.</title>
        <authorList>
            <person name="Jarrige D."/>
            <person name="Haridas S."/>
            <person name="Bleykasten-Grosshans C."/>
            <person name="Joly M."/>
            <person name="Nadalig T."/>
            <person name="Sancelme M."/>
            <person name="Vuilleumier S."/>
            <person name="Grigoriev I.V."/>
            <person name="Amato P."/>
            <person name="Bringel F."/>
        </authorList>
    </citation>
    <scope>NUCLEOTIDE SEQUENCE</scope>
    <source>
        <strain evidence="3">PDD-24b-2</strain>
    </source>
</reference>
<feature type="region of interest" description="Disordered" evidence="1">
    <location>
        <begin position="438"/>
        <end position="491"/>
    </location>
</feature>
<sequence length="521" mass="57377">MPDFAELEKQYHRCMTISAARVADQVRYLAQSGHPQPVHPAHGALVDPQPPSASIAILVSHPAPAHSPSADLGPGHNIIPLPGPFDHLLTSPAGPSSLLGRRLGATSTPYITDWQYRVGFDPSRSPATSSTYLSATYRDLPTSSIPITNSVRPFTLHFPYIARYKARRPSISCKLQRRARYRSQAVHEGVRGRTKSELSSNWGGSALSGRNNRRRTRLPCLPELVLPPNPTFPVFSQLPQLSAPLLGFTHPPILPTAPPHTPTRYIHDLDPVVNLAVDRGRLATFHLPNSRRRPSLPNTARDHVPEGEKWLDKKERRKAQNRIAQRRSREKGKEHGSGSSQSTMVSTPPSDERRFSGEDDSGDSSAGKAEMREKVPEVIQCMVGDRTWRLSGKARNRFLAVRHPALEDSNDCISRLGDYQLVHNMKLALRAPIAWAAGGGAAPSTARSRSGRSWLGGRHVPRHEASRAGDQSNADASNGEKQRRTARHSQAQLAAVGRLAPDLTQSLDLLRYSSFTRAMIR</sequence>
<dbReference type="AlphaFoldDB" id="A0AA38HI39"/>
<dbReference type="Proteomes" id="UP001164286">
    <property type="component" value="Unassembled WGS sequence"/>
</dbReference>
<dbReference type="CDD" id="cd14688">
    <property type="entry name" value="bZIP_YAP"/>
    <property type="match status" value="1"/>
</dbReference>
<dbReference type="InterPro" id="IPR004827">
    <property type="entry name" value="bZIP"/>
</dbReference>
<organism evidence="3 4">
    <name type="scientific">Dioszegia hungarica</name>
    <dbReference type="NCBI Taxonomy" id="4972"/>
    <lineage>
        <taxon>Eukaryota</taxon>
        <taxon>Fungi</taxon>
        <taxon>Dikarya</taxon>
        <taxon>Basidiomycota</taxon>
        <taxon>Agaricomycotina</taxon>
        <taxon>Tremellomycetes</taxon>
        <taxon>Tremellales</taxon>
        <taxon>Bulleribasidiaceae</taxon>
        <taxon>Dioszegia</taxon>
    </lineage>
</organism>
<dbReference type="GeneID" id="77727116"/>
<evidence type="ECO:0000256" key="1">
    <source>
        <dbReference type="SAM" id="MobiDB-lite"/>
    </source>
</evidence>
<feature type="compositionally biased region" description="Basic residues" evidence="1">
    <location>
        <begin position="315"/>
        <end position="330"/>
    </location>
</feature>
<feature type="compositionally biased region" description="Polar residues" evidence="1">
    <location>
        <begin position="337"/>
        <end position="349"/>
    </location>
</feature>
<feature type="region of interest" description="Disordered" evidence="1">
    <location>
        <begin position="286"/>
        <end position="373"/>
    </location>
</feature>
<accession>A0AA38HI39</accession>
<dbReference type="GO" id="GO:0003700">
    <property type="term" value="F:DNA-binding transcription factor activity"/>
    <property type="evidence" value="ECO:0007669"/>
    <property type="project" value="InterPro"/>
</dbReference>
<evidence type="ECO:0000313" key="4">
    <source>
        <dbReference type="Proteomes" id="UP001164286"/>
    </source>
</evidence>
<feature type="compositionally biased region" description="Low complexity" evidence="1">
    <location>
        <begin position="438"/>
        <end position="458"/>
    </location>
</feature>
<dbReference type="EMBL" id="JAKWFO010000001">
    <property type="protein sequence ID" value="KAI9639849.1"/>
    <property type="molecule type" value="Genomic_DNA"/>
</dbReference>
<keyword evidence="4" id="KW-1185">Reference proteome</keyword>
<feature type="region of interest" description="Disordered" evidence="1">
    <location>
        <begin position="186"/>
        <end position="211"/>
    </location>
</feature>
<evidence type="ECO:0000313" key="3">
    <source>
        <dbReference type="EMBL" id="KAI9639849.1"/>
    </source>
</evidence>